<evidence type="ECO:0000313" key="2">
    <source>
        <dbReference type="EMBL" id="BDZ76933.1"/>
    </source>
</evidence>
<evidence type="ECO:0008006" key="4">
    <source>
        <dbReference type="Google" id="ProtNLM"/>
    </source>
</evidence>
<dbReference type="InterPro" id="IPR025325">
    <property type="entry name" value="DUF4231"/>
</dbReference>
<dbReference type="EMBL" id="AP027742">
    <property type="protein sequence ID" value="BDZ76933.1"/>
    <property type="molecule type" value="Genomic_DNA"/>
</dbReference>
<gene>
    <name evidence="2" type="ORF">Lac1_11160</name>
</gene>
<evidence type="ECO:0000256" key="1">
    <source>
        <dbReference type="SAM" id="Phobius"/>
    </source>
</evidence>
<feature type="transmembrane region" description="Helical" evidence="1">
    <location>
        <begin position="32"/>
        <end position="49"/>
    </location>
</feature>
<dbReference type="Proteomes" id="UP001305815">
    <property type="component" value="Chromosome"/>
</dbReference>
<feature type="transmembrane region" description="Helical" evidence="1">
    <location>
        <begin position="55"/>
        <end position="73"/>
    </location>
</feature>
<dbReference type="RefSeq" id="WP_256195737.1">
    <property type="nucleotide sequence ID" value="NZ_AP027742.1"/>
</dbReference>
<dbReference type="Pfam" id="PF14015">
    <property type="entry name" value="DUF4231"/>
    <property type="match status" value="1"/>
</dbReference>
<evidence type="ECO:0000313" key="3">
    <source>
        <dbReference type="Proteomes" id="UP001305815"/>
    </source>
</evidence>
<organism evidence="2 3">
    <name type="scientific">Claveliimonas bilis</name>
    <dbReference type="NCBI Taxonomy" id="3028070"/>
    <lineage>
        <taxon>Bacteria</taxon>
        <taxon>Bacillati</taxon>
        <taxon>Bacillota</taxon>
        <taxon>Clostridia</taxon>
        <taxon>Lachnospirales</taxon>
        <taxon>Lachnospiraceae</taxon>
        <taxon>Claveliimonas</taxon>
    </lineage>
</organism>
<keyword evidence="3" id="KW-1185">Reference proteome</keyword>
<accession>A0ABM8I1X3</accession>
<sequence length="150" mass="17695">MDIKEYLEKRVDDQINWYDQKSKDAQKWYKRLQKAEIILASLIPLLSGYVASHKYIAFIVGLFGAIIAVIESISKLNKYHENWIQYRSTCEMLRYQKHLYLTGSAPYNNQDETIENIFVRNIENIISSENNQWKNINTIRENANDSEEAN</sequence>
<protein>
    <recommendedName>
        <fullName evidence="4">DUF4231 domain-containing protein</fullName>
    </recommendedName>
</protein>
<proteinExistence type="predicted"/>
<keyword evidence="1" id="KW-1133">Transmembrane helix</keyword>
<keyword evidence="1" id="KW-0472">Membrane</keyword>
<name>A0ABM8I1X3_9FIRM</name>
<dbReference type="NCBIfam" id="NF033634">
    <property type="entry name" value="SLATT_1"/>
    <property type="match status" value="1"/>
</dbReference>
<keyword evidence="1" id="KW-0812">Transmembrane</keyword>
<reference evidence="3" key="1">
    <citation type="journal article" date="2023" name="Int. J. Syst. Evol. Microbiol.">
        <title>Claveliimonas bilis gen. nov., sp. nov., deoxycholic acid-producing bacteria isolated from human faeces, and reclassification of Sellimonas monacensis Zenner et al. 2021 as Claveliimonas monacensis comb. nov.</title>
        <authorList>
            <person name="Hisatomi A."/>
            <person name="Kastawa N.W.E.P.G."/>
            <person name="Song I."/>
            <person name="Ohkuma M."/>
            <person name="Fukiya S."/>
            <person name="Sakamoto M."/>
        </authorList>
    </citation>
    <scope>NUCLEOTIDE SEQUENCE [LARGE SCALE GENOMIC DNA]</scope>
    <source>
        <strain evidence="3">12BBH14</strain>
    </source>
</reference>